<dbReference type="InterPro" id="IPR014284">
    <property type="entry name" value="RNA_pol_sigma-70_dom"/>
</dbReference>
<dbReference type="InterPro" id="IPR036388">
    <property type="entry name" value="WH-like_DNA-bd_sf"/>
</dbReference>
<keyword evidence="4" id="KW-0804">Transcription</keyword>
<dbReference type="Proteomes" id="UP000176204">
    <property type="component" value="Chromosome I"/>
</dbReference>
<dbReference type="AlphaFoldDB" id="A0A1C7PBB1"/>
<evidence type="ECO:0000259" key="5">
    <source>
        <dbReference type="Pfam" id="PF04542"/>
    </source>
</evidence>
<keyword evidence="2" id="KW-0805">Transcription regulation</keyword>
<evidence type="ECO:0000313" key="7">
    <source>
        <dbReference type="EMBL" id="SEH76228.1"/>
    </source>
</evidence>
<dbReference type="RefSeq" id="WP_067776526.1">
    <property type="nucleotide sequence ID" value="NZ_JACVVN010000002.1"/>
</dbReference>
<dbReference type="SUPFAM" id="SSF88659">
    <property type="entry name" value="Sigma3 and sigma4 domains of RNA polymerase sigma factors"/>
    <property type="match status" value="1"/>
</dbReference>
<protein>
    <submittedName>
        <fullName evidence="7">Rna polymerase sigma factor region 2</fullName>
    </submittedName>
</protein>
<reference evidence="8" key="1">
    <citation type="submission" date="2016-09" db="EMBL/GenBank/DDBJ databases">
        <authorList>
            <person name="Koehorst J."/>
        </authorList>
    </citation>
    <scope>NUCLEOTIDE SEQUENCE [LARGE SCALE GENOMIC DNA]</scope>
</reference>
<dbReference type="Pfam" id="PF08281">
    <property type="entry name" value="Sigma70_r4_2"/>
    <property type="match status" value="1"/>
</dbReference>
<dbReference type="Gene3D" id="1.10.10.10">
    <property type="entry name" value="Winged helix-like DNA-binding domain superfamily/Winged helix DNA-binding domain"/>
    <property type="match status" value="1"/>
</dbReference>
<dbReference type="Gene3D" id="1.10.1740.10">
    <property type="match status" value="1"/>
</dbReference>
<dbReference type="GO" id="GO:0006352">
    <property type="term" value="P:DNA-templated transcription initiation"/>
    <property type="evidence" value="ECO:0007669"/>
    <property type="project" value="InterPro"/>
</dbReference>
<keyword evidence="3" id="KW-0731">Sigma factor</keyword>
<dbReference type="Pfam" id="PF04542">
    <property type="entry name" value="Sigma70_r2"/>
    <property type="match status" value="1"/>
</dbReference>
<accession>A0A1C7PBB1</accession>
<dbReference type="InterPro" id="IPR039425">
    <property type="entry name" value="RNA_pol_sigma-70-like"/>
</dbReference>
<name>A0A1C7PBB1_9BACT</name>
<proteinExistence type="inferred from homology"/>
<dbReference type="InterPro" id="IPR007627">
    <property type="entry name" value="RNA_pol_sigma70_r2"/>
</dbReference>
<dbReference type="PANTHER" id="PTHR43133">
    <property type="entry name" value="RNA POLYMERASE ECF-TYPE SIGMA FACTO"/>
    <property type="match status" value="1"/>
</dbReference>
<dbReference type="SUPFAM" id="SSF88946">
    <property type="entry name" value="Sigma2 domain of RNA polymerase sigma factors"/>
    <property type="match status" value="1"/>
</dbReference>
<dbReference type="NCBIfam" id="TIGR02937">
    <property type="entry name" value="sigma70-ECF"/>
    <property type="match status" value="1"/>
</dbReference>
<dbReference type="STRING" id="1679444.PYTT_0531"/>
<dbReference type="PANTHER" id="PTHR43133:SF51">
    <property type="entry name" value="RNA POLYMERASE SIGMA FACTOR"/>
    <property type="match status" value="1"/>
</dbReference>
<evidence type="ECO:0000256" key="4">
    <source>
        <dbReference type="ARBA" id="ARBA00023163"/>
    </source>
</evidence>
<dbReference type="InterPro" id="IPR013324">
    <property type="entry name" value="RNA_pol_sigma_r3/r4-like"/>
</dbReference>
<dbReference type="OrthoDB" id="9784984at2"/>
<organism evidence="7 8">
    <name type="scientific">Akkermansia glycaniphila</name>
    <dbReference type="NCBI Taxonomy" id="1679444"/>
    <lineage>
        <taxon>Bacteria</taxon>
        <taxon>Pseudomonadati</taxon>
        <taxon>Verrucomicrobiota</taxon>
        <taxon>Verrucomicrobiia</taxon>
        <taxon>Verrucomicrobiales</taxon>
        <taxon>Akkermansiaceae</taxon>
        <taxon>Akkermansia</taxon>
    </lineage>
</organism>
<feature type="domain" description="RNA polymerase sigma-70 region 2" evidence="5">
    <location>
        <begin position="33"/>
        <end position="100"/>
    </location>
</feature>
<evidence type="ECO:0000256" key="3">
    <source>
        <dbReference type="ARBA" id="ARBA00023082"/>
    </source>
</evidence>
<keyword evidence="8" id="KW-1185">Reference proteome</keyword>
<dbReference type="KEGG" id="agl:PYTT_0531"/>
<dbReference type="CDD" id="cd06171">
    <property type="entry name" value="Sigma70_r4"/>
    <property type="match status" value="1"/>
</dbReference>
<evidence type="ECO:0000313" key="8">
    <source>
        <dbReference type="Proteomes" id="UP000176204"/>
    </source>
</evidence>
<dbReference type="GO" id="GO:0003677">
    <property type="term" value="F:DNA binding"/>
    <property type="evidence" value="ECO:0007669"/>
    <property type="project" value="InterPro"/>
</dbReference>
<evidence type="ECO:0000259" key="6">
    <source>
        <dbReference type="Pfam" id="PF08281"/>
    </source>
</evidence>
<dbReference type="InterPro" id="IPR013249">
    <property type="entry name" value="RNA_pol_sigma70_r4_t2"/>
</dbReference>
<dbReference type="GO" id="GO:0016987">
    <property type="term" value="F:sigma factor activity"/>
    <property type="evidence" value="ECO:0007669"/>
    <property type="project" value="UniProtKB-KW"/>
</dbReference>
<evidence type="ECO:0000256" key="2">
    <source>
        <dbReference type="ARBA" id="ARBA00023015"/>
    </source>
</evidence>
<dbReference type="EMBL" id="LT629973">
    <property type="protein sequence ID" value="SEH76228.1"/>
    <property type="molecule type" value="Genomic_DNA"/>
</dbReference>
<sequence>MNDSSKPINPHELDDAELVDLTRNGKTRAYDELVRRHSRKLHAMLYQMIGSEADAYDIAQESFLKAYNSLHYFNGKSTFYTWLYSIAANQARNFLRRRKRENSYSIDNDEHGDALEKDVRLADTSITSDPARQAYISDLKAKLGKALGSLSEKHREVVTLFDIQGMSYAEIAAILHISEGTLRSRLHYAHKQLQGMLSDEVS</sequence>
<dbReference type="InterPro" id="IPR013325">
    <property type="entry name" value="RNA_pol_sigma_r2"/>
</dbReference>
<feature type="domain" description="RNA polymerase sigma factor 70 region 4 type 2" evidence="6">
    <location>
        <begin position="142"/>
        <end position="192"/>
    </location>
</feature>
<gene>
    <name evidence="7" type="ORF">PYTT_0531</name>
</gene>
<comment type="similarity">
    <text evidence="1">Belongs to the sigma-70 factor family. ECF subfamily.</text>
</comment>
<evidence type="ECO:0000256" key="1">
    <source>
        <dbReference type="ARBA" id="ARBA00010641"/>
    </source>
</evidence>